<feature type="non-terminal residue" evidence="2">
    <location>
        <position position="1"/>
    </location>
</feature>
<dbReference type="EMBL" id="LAZR01021360">
    <property type="protein sequence ID" value="KKL85603.1"/>
    <property type="molecule type" value="Genomic_DNA"/>
</dbReference>
<reference evidence="2" key="1">
    <citation type="journal article" date="2015" name="Nature">
        <title>Complex archaea that bridge the gap between prokaryotes and eukaryotes.</title>
        <authorList>
            <person name="Spang A."/>
            <person name="Saw J.H."/>
            <person name="Jorgensen S.L."/>
            <person name="Zaremba-Niedzwiedzka K."/>
            <person name="Martijn J."/>
            <person name="Lind A.E."/>
            <person name="van Eijk R."/>
            <person name="Schleper C."/>
            <person name="Guy L."/>
            <person name="Ettema T.J."/>
        </authorList>
    </citation>
    <scope>NUCLEOTIDE SEQUENCE</scope>
</reference>
<feature type="region of interest" description="Disordered" evidence="1">
    <location>
        <begin position="1"/>
        <end position="26"/>
    </location>
</feature>
<dbReference type="AlphaFoldDB" id="A0A0F9FH47"/>
<sequence length="26" mass="3269">MPRLQHKSLRDIKKQIRGNNDNWKEY</sequence>
<feature type="compositionally biased region" description="Polar residues" evidence="1">
    <location>
        <begin position="17"/>
        <end position="26"/>
    </location>
</feature>
<organism evidence="2">
    <name type="scientific">marine sediment metagenome</name>
    <dbReference type="NCBI Taxonomy" id="412755"/>
    <lineage>
        <taxon>unclassified sequences</taxon>
        <taxon>metagenomes</taxon>
        <taxon>ecological metagenomes</taxon>
    </lineage>
</organism>
<evidence type="ECO:0000313" key="2">
    <source>
        <dbReference type="EMBL" id="KKL85603.1"/>
    </source>
</evidence>
<proteinExistence type="predicted"/>
<evidence type="ECO:0000256" key="1">
    <source>
        <dbReference type="SAM" id="MobiDB-lite"/>
    </source>
</evidence>
<gene>
    <name evidence="2" type="ORF">LCGC14_1953050</name>
</gene>
<protein>
    <submittedName>
        <fullName evidence="2">Uncharacterized protein</fullName>
    </submittedName>
</protein>
<name>A0A0F9FH47_9ZZZZ</name>
<comment type="caution">
    <text evidence="2">The sequence shown here is derived from an EMBL/GenBank/DDBJ whole genome shotgun (WGS) entry which is preliminary data.</text>
</comment>
<accession>A0A0F9FH47</accession>